<dbReference type="Proteomes" id="UP000051562">
    <property type="component" value="Unassembled WGS sequence"/>
</dbReference>
<dbReference type="EMBL" id="LMAR01000034">
    <property type="protein sequence ID" value="KQK30632.1"/>
    <property type="molecule type" value="Genomic_DNA"/>
</dbReference>
<evidence type="ECO:0000313" key="5">
    <source>
        <dbReference type="EMBL" id="SKB81056.1"/>
    </source>
</evidence>
<keyword evidence="2" id="KW-0413">Isomerase</keyword>
<name>A0A0Q3I6L6_9HYPH</name>
<evidence type="ECO:0000313" key="6">
    <source>
        <dbReference type="Proteomes" id="UP000051562"/>
    </source>
</evidence>
<reference evidence="4 6" key="1">
    <citation type="submission" date="2015-10" db="EMBL/GenBank/DDBJ databases">
        <title>Draft genome of Bosea thiooxidans.</title>
        <authorList>
            <person name="Wang X."/>
        </authorList>
    </citation>
    <scope>NUCLEOTIDE SEQUENCE [LARGE SCALE GENOMIC DNA]</scope>
    <source>
        <strain evidence="4 6">CGMCC 9174</strain>
    </source>
</reference>
<dbReference type="GO" id="GO:0042806">
    <property type="term" value="F:fucose binding"/>
    <property type="evidence" value="ECO:0007669"/>
    <property type="project" value="TreeGrafter"/>
</dbReference>
<protein>
    <submittedName>
        <fullName evidence="4">Fucose-binding protein</fullName>
    </submittedName>
    <submittedName>
        <fullName evidence="5">L-fucose mutarotase</fullName>
    </submittedName>
</protein>
<dbReference type="InterPro" id="IPR050443">
    <property type="entry name" value="RbsD/FucU_mutarotase"/>
</dbReference>
<keyword evidence="6" id="KW-1185">Reference proteome</keyword>
<evidence type="ECO:0000313" key="4">
    <source>
        <dbReference type="EMBL" id="KQK30632.1"/>
    </source>
</evidence>
<evidence type="ECO:0000256" key="2">
    <source>
        <dbReference type="ARBA" id="ARBA00023235"/>
    </source>
</evidence>
<comment type="catalytic activity">
    <reaction evidence="3">
        <text>alpha-L-fucose = beta-L-fucose</text>
        <dbReference type="Rhea" id="RHEA:25580"/>
        <dbReference type="ChEBI" id="CHEBI:42548"/>
        <dbReference type="ChEBI" id="CHEBI:42589"/>
        <dbReference type="EC" id="5.1.3.29"/>
    </reaction>
</comment>
<dbReference type="STRING" id="53254.SAMN05660750_02503"/>
<evidence type="ECO:0000256" key="1">
    <source>
        <dbReference type="ARBA" id="ARBA00000223"/>
    </source>
</evidence>
<dbReference type="InterPro" id="IPR007721">
    <property type="entry name" value="RbsD_FucU"/>
</dbReference>
<dbReference type="SUPFAM" id="SSF102546">
    <property type="entry name" value="RbsD-like"/>
    <property type="match status" value="1"/>
</dbReference>
<dbReference type="AlphaFoldDB" id="A0A0Q3I6L6"/>
<dbReference type="RefSeq" id="WP_055728162.1">
    <property type="nucleotide sequence ID" value="NZ_FUYX01000005.1"/>
</dbReference>
<gene>
    <name evidence="4" type="ORF">ARD30_04795</name>
    <name evidence="5" type="ORF">SAMN05660750_02503</name>
</gene>
<dbReference type="Proteomes" id="UP000190130">
    <property type="component" value="Unassembled WGS sequence"/>
</dbReference>
<proteinExistence type="predicted"/>
<evidence type="ECO:0000313" key="7">
    <source>
        <dbReference type="Proteomes" id="UP000190130"/>
    </source>
</evidence>
<dbReference type="GO" id="GO:0062193">
    <property type="term" value="F:D-ribose pyranase activity"/>
    <property type="evidence" value="ECO:0007669"/>
    <property type="project" value="UniProtKB-EC"/>
</dbReference>
<sequence>MLKSLDPVLSADLLWVLAAMGHGDDLALVDANHPAETIARATTSGKLIRLPGLTMERAARAILSVLPIDDFEPGALRRMEVVGDATAIPDVQGAVQREIDAALGRPAPLARLERFAFYAAAKAAFAVVQVGDPRPYGCFLLRKGVIAGEPG</sequence>
<organism evidence="4 6">
    <name type="scientific">Bosea thiooxidans</name>
    <dbReference type="NCBI Taxonomy" id="53254"/>
    <lineage>
        <taxon>Bacteria</taxon>
        <taxon>Pseudomonadati</taxon>
        <taxon>Pseudomonadota</taxon>
        <taxon>Alphaproteobacteria</taxon>
        <taxon>Hyphomicrobiales</taxon>
        <taxon>Boseaceae</taxon>
        <taxon>Bosea</taxon>
    </lineage>
</organism>
<dbReference type="OrthoDB" id="7947972at2"/>
<dbReference type="Pfam" id="PF05025">
    <property type="entry name" value="RbsD_FucU"/>
    <property type="match status" value="1"/>
</dbReference>
<dbReference type="GO" id="GO:0036373">
    <property type="term" value="F:L-fucose mutarotase activity"/>
    <property type="evidence" value="ECO:0007669"/>
    <property type="project" value="UniProtKB-EC"/>
</dbReference>
<dbReference type="InterPro" id="IPR023750">
    <property type="entry name" value="RbsD-like_sf"/>
</dbReference>
<reference evidence="5 7" key="2">
    <citation type="submission" date="2017-02" db="EMBL/GenBank/DDBJ databases">
        <authorList>
            <person name="Peterson S.W."/>
        </authorList>
    </citation>
    <scope>NUCLEOTIDE SEQUENCE [LARGE SCALE GENOMIC DNA]</scope>
    <source>
        <strain evidence="5 7">DSM 9653</strain>
    </source>
</reference>
<dbReference type="GO" id="GO:0006004">
    <property type="term" value="P:fucose metabolic process"/>
    <property type="evidence" value="ECO:0007669"/>
    <property type="project" value="TreeGrafter"/>
</dbReference>
<dbReference type="PANTHER" id="PTHR31690">
    <property type="entry name" value="FUCOSE MUTAROTASE"/>
    <property type="match status" value="1"/>
</dbReference>
<dbReference type="Gene3D" id="3.40.1650.10">
    <property type="entry name" value="RbsD-like domain"/>
    <property type="match status" value="1"/>
</dbReference>
<evidence type="ECO:0000256" key="3">
    <source>
        <dbReference type="ARBA" id="ARBA00036324"/>
    </source>
</evidence>
<dbReference type="PANTHER" id="PTHR31690:SF4">
    <property type="entry name" value="FUCOSE MUTAROTASE"/>
    <property type="match status" value="1"/>
</dbReference>
<dbReference type="EMBL" id="FUYX01000005">
    <property type="protein sequence ID" value="SKB81056.1"/>
    <property type="molecule type" value="Genomic_DNA"/>
</dbReference>
<comment type="catalytic activity">
    <reaction evidence="1">
        <text>beta-D-ribopyranose = beta-D-ribofuranose</text>
        <dbReference type="Rhea" id="RHEA:25432"/>
        <dbReference type="ChEBI" id="CHEBI:27476"/>
        <dbReference type="ChEBI" id="CHEBI:47002"/>
        <dbReference type="EC" id="5.4.99.62"/>
    </reaction>
</comment>
<accession>A0A0Q3I6L6</accession>